<name>A0A0D6P3V1_9PROT</name>
<evidence type="ECO:0000313" key="3">
    <source>
        <dbReference type="Proteomes" id="UP000032680"/>
    </source>
</evidence>
<feature type="compositionally biased region" description="Basic and acidic residues" evidence="1">
    <location>
        <begin position="376"/>
        <end position="397"/>
    </location>
</feature>
<dbReference type="InterPro" id="IPR007434">
    <property type="entry name" value="FemAB-like"/>
</dbReference>
<dbReference type="Pfam" id="PF04339">
    <property type="entry name" value="FemAB_like"/>
    <property type="match status" value="1"/>
</dbReference>
<dbReference type="PANTHER" id="PTHR47017:SF1">
    <property type="entry name" value="ACYL-COA"/>
    <property type="match status" value="1"/>
</dbReference>
<dbReference type="OrthoDB" id="9776898at2"/>
<proteinExistence type="predicted"/>
<evidence type="ECO:0008006" key="4">
    <source>
        <dbReference type="Google" id="ProtNLM"/>
    </source>
</evidence>
<organism evidence="2 3">
    <name type="scientific">Acidisphaera rubrifaciens HS-AP3</name>
    <dbReference type="NCBI Taxonomy" id="1231350"/>
    <lineage>
        <taxon>Bacteria</taxon>
        <taxon>Pseudomonadati</taxon>
        <taxon>Pseudomonadota</taxon>
        <taxon>Alphaproteobacteria</taxon>
        <taxon>Acetobacterales</taxon>
        <taxon>Acetobacteraceae</taxon>
        <taxon>Acidisphaera</taxon>
    </lineage>
</organism>
<feature type="region of interest" description="Disordered" evidence="1">
    <location>
        <begin position="372"/>
        <end position="397"/>
    </location>
</feature>
<dbReference type="EMBL" id="BANB01000086">
    <property type="protein sequence ID" value="GAN76327.1"/>
    <property type="molecule type" value="Genomic_DNA"/>
</dbReference>
<evidence type="ECO:0000313" key="2">
    <source>
        <dbReference type="EMBL" id="GAN76327.1"/>
    </source>
</evidence>
<reference evidence="2 3" key="1">
    <citation type="submission" date="2012-11" db="EMBL/GenBank/DDBJ databases">
        <title>Whole genome sequence of Acidisphaera rubrifaciens HS-AP3.</title>
        <authorList>
            <person name="Azuma Y."/>
            <person name="Higashiura N."/>
            <person name="Hirakawa H."/>
            <person name="Matsushita K."/>
        </authorList>
    </citation>
    <scope>NUCLEOTIDE SEQUENCE [LARGE SCALE GENOMIC DNA]</scope>
    <source>
        <strain evidence="2 3">HS-AP3</strain>
    </source>
</reference>
<keyword evidence="3" id="KW-1185">Reference proteome</keyword>
<dbReference type="AlphaFoldDB" id="A0A0D6P3V1"/>
<gene>
    <name evidence="2" type="ORF">Asru_0086_03</name>
</gene>
<accession>A0A0D6P3V1</accession>
<evidence type="ECO:0000256" key="1">
    <source>
        <dbReference type="SAM" id="MobiDB-lite"/>
    </source>
</evidence>
<dbReference type="Proteomes" id="UP000032680">
    <property type="component" value="Unassembled WGS sequence"/>
</dbReference>
<sequence length="397" mass="43553">MTDAAASYTLSLHPAIGQIDAAEWDACAGPDNPFVSHAFLLALEDSGSAGARTGWLPQHAALRDGAGALIGVAPMYAKSHSYGEYVFDHGWANAFERAGGDYYPKLQVAVPFSPVPGPRLLVRAPAAAPALAQALVQACTELKLSSVHVTFCTEAEWGTLGEAGWLQRIGMQFHWENAGYGSFDDFLGALSSRKRKVLRRERRDANAAGLTFRALRGSEITSRHWDAFHRFYRATVDRKWGSAYLTRGFFTLLSERLGDRVVLMVAEDRGKPVAGALNLAGSETLYGRNWGCEGEYPFLHFELCYYRAIDFAIEHGLKRVEAGAQGQHKIQRGYLPRATYSAHWIAHRGLSRAVGAFLDEERPAMLAEMAALAEESPFRKDEPTGAATERREPPPPG</sequence>
<protein>
    <recommendedName>
        <fullName evidence="4">N-acetyltransferase</fullName>
    </recommendedName>
</protein>
<dbReference type="Gene3D" id="3.40.630.30">
    <property type="match status" value="1"/>
</dbReference>
<comment type="caution">
    <text evidence="2">The sequence shown here is derived from an EMBL/GenBank/DDBJ whole genome shotgun (WGS) entry which is preliminary data.</text>
</comment>
<dbReference type="InterPro" id="IPR016181">
    <property type="entry name" value="Acyl_CoA_acyltransferase"/>
</dbReference>
<dbReference type="RefSeq" id="WP_048860132.1">
    <property type="nucleotide sequence ID" value="NZ_BANB01000086.1"/>
</dbReference>
<dbReference type="SUPFAM" id="SSF55729">
    <property type="entry name" value="Acyl-CoA N-acyltransferases (Nat)"/>
    <property type="match status" value="1"/>
</dbReference>
<dbReference type="PANTHER" id="PTHR47017">
    <property type="entry name" value="ACYL-COA"/>
    <property type="match status" value="1"/>
</dbReference>